<evidence type="ECO:0000313" key="1">
    <source>
        <dbReference type="EMBL" id="MBO2463998.1"/>
    </source>
</evidence>
<protein>
    <submittedName>
        <fullName evidence="1">Uncharacterized protein</fullName>
    </submittedName>
</protein>
<dbReference type="Proteomes" id="UP000680206">
    <property type="component" value="Unassembled WGS sequence"/>
</dbReference>
<organism evidence="1 2">
    <name type="scientific">Actinomadura violacea</name>
    <dbReference type="NCBI Taxonomy" id="2819934"/>
    <lineage>
        <taxon>Bacteria</taxon>
        <taxon>Bacillati</taxon>
        <taxon>Actinomycetota</taxon>
        <taxon>Actinomycetes</taxon>
        <taxon>Streptosporangiales</taxon>
        <taxon>Thermomonosporaceae</taxon>
        <taxon>Actinomadura</taxon>
    </lineage>
</organism>
<dbReference type="EMBL" id="JAGEPF010000032">
    <property type="protein sequence ID" value="MBO2463998.1"/>
    <property type="molecule type" value="Genomic_DNA"/>
</dbReference>
<sequence>MAENDALVPPEDLVEVQRAWYAADAECARIGEALPSGSEVVAGVEAAPEQVAELKAARARRLQLTEDLLRHEWWGKVTDPIKAKKTLREAARQ</sequence>
<proteinExistence type="predicted"/>
<accession>A0ABS3S5I0</accession>
<keyword evidence="2" id="KW-1185">Reference proteome</keyword>
<comment type="caution">
    <text evidence="1">The sequence shown here is derived from an EMBL/GenBank/DDBJ whole genome shotgun (WGS) entry which is preliminary data.</text>
</comment>
<evidence type="ECO:0000313" key="2">
    <source>
        <dbReference type="Proteomes" id="UP000680206"/>
    </source>
</evidence>
<gene>
    <name evidence="1" type="ORF">J4709_41160</name>
</gene>
<reference evidence="1 2" key="1">
    <citation type="submission" date="2021-03" db="EMBL/GenBank/DDBJ databases">
        <title>Actinomadura violae sp. nov., isolated from lichen in Thailand.</title>
        <authorList>
            <person name="Kanchanasin P."/>
            <person name="Saeng-In P."/>
            <person name="Phongsopitanun W."/>
            <person name="Yuki M."/>
            <person name="Kudo T."/>
            <person name="Ohkuma M."/>
            <person name="Tanasupawat S."/>
        </authorList>
    </citation>
    <scope>NUCLEOTIDE SEQUENCE [LARGE SCALE GENOMIC DNA]</scope>
    <source>
        <strain evidence="1 2">LCR2-06</strain>
    </source>
</reference>
<name>A0ABS3S5I0_9ACTN</name>
<dbReference type="RefSeq" id="WP_208250152.1">
    <property type="nucleotide sequence ID" value="NZ_JAGEPF010000032.1"/>
</dbReference>